<evidence type="ECO:0000313" key="4">
    <source>
        <dbReference type="Proteomes" id="UP000231960"/>
    </source>
</evidence>
<comment type="caution">
    <text evidence="3">The sequence shown here is derived from an EMBL/GenBank/DDBJ whole genome shotgun (WGS) entry which is preliminary data.</text>
</comment>
<organism evidence="3 4">
    <name type="scientific">Avrilella dinanensis</name>
    <dbReference type="NCBI Taxonomy" id="2008672"/>
    <lineage>
        <taxon>Bacteria</taxon>
        <taxon>Pseudomonadati</taxon>
        <taxon>Bacteroidota</taxon>
        <taxon>Flavobacteriia</taxon>
        <taxon>Flavobacteriales</taxon>
        <taxon>Flavobacteriaceae</taxon>
        <taxon>Avrilella</taxon>
    </lineage>
</organism>
<protein>
    <recommendedName>
        <fullName evidence="2">Tyr recombinase domain-containing protein</fullName>
    </recommendedName>
</protein>
<dbReference type="InterPro" id="IPR011010">
    <property type="entry name" value="DNA_brk_join_enz"/>
</dbReference>
<dbReference type="Gene3D" id="1.10.443.10">
    <property type="entry name" value="Intergrase catalytic core"/>
    <property type="match status" value="1"/>
</dbReference>
<reference evidence="3 4" key="1">
    <citation type="submission" date="2017-06" db="EMBL/GenBank/DDBJ databases">
        <title>Description of Avrilella dinanensis gen. nov. sp. nov.</title>
        <authorList>
            <person name="Leyer C."/>
            <person name="Sassi M."/>
            <person name="Minet J."/>
            <person name="Kayal S."/>
            <person name="Cattoir V."/>
        </authorList>
    </citation>
    <scope>NUCLEOTIDE SEQUENCE [LARGE SCALE GENOMIC DNA]</scope>
    <source>
        <strain evidence="3 4">UR159</strain>
    </source>
</reference>
<evidence type="ECO:0000256" key="1">
    <source>
        <dbReference type="ARBA" id="ARBA00023172"/>
    </source>
</evidence>
<dbReference type="GO" id="GO:0015074">
    <property type="term" value="P:DNA integration"/>
    <property type="evidence" value="ECO:0007669"/>
    <property type="project" value="InterPro"/>
</dbReference>
<dbReference type="Proteomes" id="UP000231960">
    <property type="component" value="Unassembled WGS sequence"/>
</dbReference>
<sequence length="223" mass="25725">MKHLERLKKLVNMAITMDWLEKDPFAKYRLHFDKVERGHLSKEELAVLEKKNFSIERLQSVLDMFLFSCYTGLAYIDISKLSRKHICKGIDGKDWLMTKREKTNTLVKVPLLPHAVQLISKYKNHPVAVANETLFPVITNQRMNGYLKEIADLCKIKKNLTFHLARHTFATTVTLSNGVPIESVSKMLGHTSIRTTQIYAKVVEQKLSEDMQNLKLKIASSQR</sequence>
<proteinExistence type="predicted"/>
<keyword evidence="1" id="KW-0233">DNA recombination</keyword>
<dbReference type="InterPro" id="IPR013762">
    <property type="entry name" value="Integrase-like_cat_sf"/>
</dbReference>
<feature type="domain" description="Tyr recombinase" evidence="2">
    <location>
        <begin position="35"/>
        <end position="212"/>
    </location>
</feature>
<accession>A0A2M9R839</accession>
<keyword evidence="4" id="KW-1185">Reference proteome</keyword>
<evidence type="ECO:0000313" key="3">
    <source>
        <dbReference type="EMBL" id="PJR05028.1"/>
    </source>
</evidence>
<dbReference type="OrthoDB" id="9806835at2"/>
<dbReference type="AlphaFoldDB" id="A0A2M9R839"/>
<dbReference type="InterPro" id="IPR050090">
    <property type="entry name" value="Tyrosine_recombinase_XerCD"/>
</dbReference>
<dbReference type="GO" id="GO:0006310">
    <property type="term" value="P:DNA recombination"/>
    <property type="evidence" value="ECO:0007669"/>
    <property type="project" value="UniProtKB-KW"/>
</dbReference>
<dbReference type="PROSITE" id="PS51898">
    <property type="entry name" value="TYR_RECOMBINASE"/>
    <property type="match status" value="1"/>
</dbReference>
<dbReference type="SUPFAM" id="SSF56349">
    <property type="entry name" value="DNA breaking-rejoining enzymes"/>
    <property type="match status" value="1"/>
</dbReference>
<gene>
    <name evidence="3" type="ORF">CDL10_00445</name>
</gene>
<name>A0A2M9R839_9FLAO</name>
<dbReference type="GO" id="GO:0003677">
    <property type="term" value="F:DNA binding"/>
    <property type="evidence" value="ECO:0007669"/>
    <property type="project" value="InterPro"/>
</dbReference>
<dbReference type="CDD" id="cd01185">
    <property type="entry name" value="INTN1_C_like"/>
    <property type="match status" value="1"/>
</dbReference>
<evidence type="ECO:0000259" key="2">
    <source>
        <dbReference type="PROSITE" id="PS51898"/>
    </source>
</evidence>
<dbReference type="InterPro" id="IPR002104">
    <property type="entry name" value="Integrase_catalytic"/>
</dbReference>
<dbReference type="PANTHER" id="PTHR30349:SF64">
    <property type="entry name" value="PROPHAGE INTEGRASE INTD-RELATED"/>
    <property type="match status" value="1"/>
</dbReference>
<dbReference type="Pfam" id="PF00589">
    <property type="entry name" value="Phage_integrase"/>
    <property type="match status" value="1"/>
</dbReference>
<dbReference type="EMBL" id="NIPO01000001">
    <property type="protein sequence ID" value="PJR05028.1"/>
    <property type="molecule type" value="Genomic_DNA"/>
</dbReference>
<dbReference type="RefSeq" id="WP_100678587.1">
    <property type="nucleotide sequence ID" value="NZ_NIPO01000001.1"/>
</dbReference>
<dbReference type="PANTHER" id="PTHR30349">
    <property type="entry name" value="PHAGE INTEGRASE-RELATED"/>
    <property type="match status" value="1"/>
</dbReference>